<feature type="compositionally biased region" description="Basic residues" evidence="1">
    <location>
        <begin position="7"/>
        <end position="17"/>
    </location>
</feature>
<evidence type="ECO:0000313" key="3">
    <source>
        <dbReference type="Proteomes" id="UP000499080"/>
    </source>
</evidence>
<evidence type="ECO:0000256" key="1">
    <source>
        <dbReference type="SAM" id="MobiDB-lite"/>
    </source>
</evidence>
<keyword evidence="3" id="KW-1185">Reference proteome</keyword>
<sequence>SSMTTKSNKKNEKRHKMNTNEERRRSELQNTLPLRSPFTAQKLRRKKPTLSAFTLDWIWAARSSRSAGSRSQPERGKDALFNIFFFFSYFHGKW</sequence>
<reference evidence="2 3" key="1">
    <citation type="journal article" date="2019" name="Sci. Rep.">
        <title>Orb-weaving spider Araneus ventricosus genome elucidates the spidroin gene catalogue.</title>
        <authorList>
            <person name="Kono N."/>
            <person name="Nakamura H."/>
            <person name="Ohtoshi R."/>
            <person name="Moran D.A.P."/>
            <person name="Shinohara A."/>
            <person name="Yoshida Y."/>
            <person name="Fujiwara M."/>
            <person name="Mori M."/>
            <person name="Tomita M."/>
            <person name="Arakawa K."/>
        </authorList>
    </citation>
    <scope>NUCLEOTIDE SEQUENCE [LARGE SCALE GENOMIC DNA]</scope>
</reference>
<gene>
    <name evidence="2" type="ORF">AVEN_130251_1</name>
</gene>
<feature type="non-terminal residue" evidence="2">
    <location>
        <position position="1"/>
    </location>
</feature>
<evidence type="ECO:0000313" key="2">
    <source>
        <dbReference type="EMBL" id="GBO21351.1"/>
    </source>
</evidence>
<feature type="region of interest" description="Disordered" evidence="1">
    <location>
        <begin position="1"/>
        <end position="38"/>
    </location>
</feature>
<organism evidence="2 3">
    <name type="scientific">Araneus ventricosus</name>
    <name type="common">Orbweaver spider</name>
    <name type="synonym">Epeira ventricosa</name>
    <dbReference type="NCBI Taxonomy" id="182803"/>
    <lineage>
        <taxon>Eukaryota</taxon>
        <taxon>Metazoa</taxon>
        <taxon>Ecdysozoa</taxon>
        <taxon>Arthropoda</taxon>
        <taxon>Chelicerata</taxon>
        <taxon>Arachnida</taxon>
        <taxon>Araneae</taxon>
        <taxon>Araneomorphae</taxon>
        <taxon>Entelegynae</taxon>
        <taxon>Araneoidea</taxon>
        <taxon>Araneidae</taxon>
        <taxon>Araneus</taxon>
    </lineage>
</organism>
<dbReference type="AlphaFoldDB" id="A0A4Y2V9U9"/>
<protein>
    <submittedName>
        <fullName evidence="2">Uncharacterized protein</fullName>
    </submittedName>
</protein>
<proteinExistence type="predicted"/>
<dbReference type="EMBL" id="BGPR01044555">
    <property type="protein sequence ID" value="GBO21351.1"/>
    <property type="molecule type" value="Genomic_DNA"/>
</dbReference>
<dbReference type="Proteomes" id="UP000499080">
    <property type="component" value="Unassembled WGS sequence"/>
</dbReference>
<comment type="caution">
    <text evidence="2">The sequence shown here is derived from an EMBL/GenBank/DDBJ whole genome shotgun (WGS) entry which is preliminary data.</text>
</comment>
<feature type="compositionally biased region" description="Basic and acidic residues" evidence="1">
    <location>
        <begin position="18"/>
        <end position="27"/>
    </location>
</feature>
<name>A0A4Y2V9U9_ARAVE</name>
<accession>A0A4Y2V9U9</accession>